<dbReference type="AlphaFoldDB" id="A0A9W6TTU1"/>
<reference evidence="1" key="1">
    <citation type="submission" date="2023-04" db="EMBL/GenBank/DDBJ databases">
        <title>Phytophthora fragariaefolia NBRC 109709.</title>
        <authorList>
            <person name="Ichikawa N."/>
            <person name="Sato H."/>
            <person name="Tonouchi N."/>
        </authorList>
    </citation>
    <scope>NUCLEOTIDE SEQUENCE</scope>
    <source>
        <strain evidence="1">NBRC 109709</strain>
    </source>
</reference>
<dbReference type="Proteomes" id="UP001165121">
    <property type="component" value="Unassembled WGS sequence"/>
</dbReference>
<evidence type="ECO:0000313" key="2">
    <source>
        <dbReference type="Proteomes" id="UP001165121"/>
    </source>
</evidence>
<comment type="caution">
    <text evidence="1">The sequence shown here is derived from an EMBL/GenBank/DDBJ whole genome shotgun (WGS) entry which is preliminary data.</text>
</comment>
<evidence type="ECO:0000313" key="1">
    <source>
        <dbReference type="EMBL" id="GMF19519.1"/>
    </source>
</evidence>
<keyword evidence="2" id="KW-1185">Reference proteome</keyword>
<dbReference type="EMBL" id="BSXT01000164">
    <property type="protein sequence ID" value="GMF19519.1"/>
    <property type="molecule type" value="Genomic_DNA"/>
</dbReference>
<sequence>MRAFNISHHAFWAPGAVKAGYNRGFARSGSLREARTRGCGPWIGAGIADTGSNTVDRVPGIVDNVAVTTVRVRGVTAGRDGMRRRNGAVWVLAARRRADADVTAADEAAATTAADSTGSGVVAIHATEAAVVAGALGGVVKPNTNASGASLPSAAAMDLSSAVVDAARLGRPSHRG</sequence>
<proteinExistence type="predicted"/>
<accession>A0A9W6TTU1</accession>
<name>A0A9W6TTU1_9STRA</name>
<gene>
    <name evidence="1" type="ORF">Pfra01_000205700</name>
</gene>
<organism evidence="1 2">
    <name type="scientific">Phytophthora fragariaefolia</name>
    <dbReference type="NCBI Taxonomy" id="1490495"/>
    <lineage>
        <taxon>Eukaryota</taxon>
        <taxon>Sar</taxon>
        <taxon>Stramenopiles</taxon>
        <taxon>Oomycota</taxon>
        <taxon>Peronosporomycetes</taxon>
        <taxon>Peronosporales</taxon>
        <taxon>Peronosporaceae</taxon>
        <taxon>Phytophthora</taxon>
    </lineage>
</organism>
<protein>
    <submittedName>
        <fullName evidence="1">Unnamed protein product</fullName>
    </submittedName>
</protein>